<feature type="coiled-coil region" evidence="1">
    <location>
        <begin position="7"/>
        <end position="65"/>
    </location>
</feature>
<dbReference type="Gene3D" id="6.10.250.1170">
    <property type="match status" value="1"/>
</dbReference>
<dbReference type="Proteomes" id="UP000053660">
    <property type="component" value="Unassembled WGS sequence"/>
</dbReference>
<evidence type="ECO:0000256" key="1">
    <source>
        <dbReference type="SAM" id="Coils"/>
    </source>
</evidence>
<accession>A0A0B1T0T7</accession>
<dbReference type="OrthoDB" id="10638193at2759"/>
<feature type="compositionally biased region" description="Low complexity" evidence="2">
    <location>
        <begin position="130"/>
        <end position="149"/>
    </location>
</feature>
<name>A0A0B1T0T7_OESDE</name>
<feature type="region of interest" description="Disordered" evidence="2">
    <location>
        <begin position="67"/>
        <end position="244"/>
    </location>
</feature>
<evidence type="ECO:0000256" key="2">
    <source>
        <dbReference type="SAM" id="MobiDB-lite"/>
    </source>
</evidence>
<sequence>MKWKEVYAMERQRRAQLDEELKEARRRLESDMELAYQDYQAQMLREDLQRRQQELERLEAARRERLSMRAAQGGPPPPGAPGMGLGAPLQPFGQPGPFGQPMGGGMGGGPTGGAPVGAPVGGPMGGPPMGGHYQPQQFQQGPPGQMPSQGGPGGPMGPGGQGGPGAPGGPGGAQGGQRPATNNMLEGVQRLLQIFKNEPTGQQRPSSGGPVSFGGGPGGAGPMGPFVGGPGGPGDYPPEKRMRR</sequence>
<feature type="compositionally biased region" description="Gly residues" evidence="2">
    <location>
        <begin position="101"/>
        <end position="129"/>
    </location>
</feature>
<feature type="compositionally biased region" description="Gly residues" evidence="2">
    <location>
        <begin position="150"/>
        <end position="175"/>
    </location>
</feature>
<evidence type="ECO:0000313" key="3">
    <source>
        <dbReference type="EMBL" id="KHJ89387.1"/>
    </source>
</evidence>
<dbReference type="AlphaFoldDB" id="A0A0B1T0T7"/>
<organism evidence="3 4">
    <name type="scientific">Oesophagostomum dentatum</name>
    <name type="common">Nodular worm</name>
    <dbReference type="NCBI Taxonomy" id="61180"/>
    <lineage>
        <taxon>Eukaryota</taxon>
        <taxon>Metazoa</taxon>
        <taxon>Ecdysozoa</taxon>
        <taxon>Nematoda</taxon>
        <taxon>Chromadorea</taxon>
        <taxon>Rhabditida</taxon>
        <taxon>Rhabditina</taxon>
        <taxon>Rhabditomorpha</taxon>
        <taxon>Strongyloidea</taxon>
        <taxon>Strongylidae</taxon>
        <taxon>Oesophagostomum</taxon>
    </lineage>
</organism>
<protein>
    <submittedName>
        <fullName evidence="3">Uncharacterized protein</fullName>
    </submittedName>
</protein>
<keyword evidence="4" id="KW-1185">Reference proteome</keyword>
<keyword evidence="1" id="KW-0175">Coiled coil</keyword>
<proteinExistence type="predicted"/>
<gene>
    <name evidence="3" type="ORF">OESDEN_10789</name>
</gene>
<reference evidence="3 4" key="1">
    <citation type="submission" date="2014-03" db="EMBL/GenBank/DDBJ databases">
        <title>Draft genome of the hookworm Oesophagostomum dentatum.</title>
        <authorList>
            <person name="Mitreva M."/>
        </authorList>
    </citation>
    <scope>NUCLEOTIDE SEQUENCE [LARGE SCALE GENOMIC DNA]</scope>
    <source>
        <strain evidence="3 4">OD-Hann</strain>
    </source>
</reference>
<dbReference type="EMBL" id="KN554290">
    <property type="protein sequence ID" value="KHJ89387.1"/>
    <property type="molecule type" value="Genomic_DNA"/>
</dbReference>
<feature type="compositionally biased region" description="Low complexity" evidence="2">
    <location>
        <begin position="86"/>
        <end position="100"/>
    </location>
</feature>
<evidence type="ECO:0000313" key="4">
    <source>
        <dbReference type="Proteomes" id="UP000053660"/>
    </source>
</evidence>
<feature type="compositionally biased region" description="Gly residues" evidence="2">
    <location>
        <begin position="211"/>
        <end position="234"/>
    </location>
</feature>